<gene>
    <name evidence="2" type="ORF">FHR36_004993</name>
</gene>
<comment type="caution">
    <text evidence="2">The sequence shown here is derived from an EMBL/GenBank/DDBJ whole genome shotgun (WGS) entry which is preliminary data.</text>
</comment>
<evidence type="ECO:0008006" key="4">
    <source>
        <dbReference type="Google" id="ProtNLM"/>
    </source>
</evidence>
<feature type="chain" id="PRO_5046153082" description="Secreted protein" evidence="1">
    <location>
        <begin position="30"/>
        <end position="134"/>
    </location>
</feature>
<evidence type="ECO:0000313" key="3">
    <source>
        <dbReference type="Proteomes" id="UP001206483"/>
    </source>
</evidence>
<accession>A0ABT1J320</accession>
<name>A0ABT1J320_9ACTN</name>
<reference evidence="2 3" key="1">
    <citation type="submission" date="2022-06" db="EMBL/GenBank/DDBJ databases">
        <title>Sequencing the genomes of 1000 actinobacteria strains.</title>
        <authorList>
            <person name="Klenk H.-P."/>
        </authorList>
    </citation>
    <scope>NUCLEOTIDE SEQUENCE [LARGE SCALE GENOMIC DNA]</scope>
    <source>
        <strain evidence="2 3">DSM 41656</strain>
    </source>
</reference>
<feature type="signal peptide" evidence="1">
    <location>
        <begin position="1"/>
        <end position="29"/>
    </location>
</feature>
<protein>
    <recommendedName>
        <fullName evidence="4">Secreted protein</fullName>
    </recommendedName>
</protein>
<proteinExistence type="predicted"/>
<keyword evidence="1" id="KW-0732">Signal</keyword>
<dbReference type="RefSeq" id="WP_253800395.1">
    <property type="nucleotide sequence ID" value="NZ_BAAAUB010000080.1"/>
</dbReference>
<organism evidence="2 3">
    <name type="scientific">Kitasatospora paracochleata</name>
    <dbReference type="NCBI Taxonomy" id="58354"/>
    <lineage>
        <taxon>Bacteria</taxon>
        <taxon>Bacillati</taxon>
        <taxon>Actinomycetota</taxon>
        <taxon>Actinomycetes</taxon>
        <taxon>Kitasatosporales</taxon>
        <taxon>Streptomycetaceae</taxon>
        <taxon>Kitasatospora</taxon>
    </lineage>
</organism>
<dbReference type="Proteomes" id="UP001206483">
    <property type="component" value="Unassembled WGS sequence"/>
</dbReference>
<keyword evidence="3" id="KW-1185">Reference proteome</keyword>
<dbReference type="EMBL" id="JAMZDX010000004">
    <property type="protein sequence ID" value="MCP2311830.1"/>
    <property type="molecule type" value="Genomic_DNA"/>
</dbReference>
<sequence>MRKSRIAAALASAALTATLAVAGTGSAHAATPNCQGNVVDQKDNNGFSARLLVSYDGRSVCVNTWNQTGHRDWTWAELIDPNGNHHGGDYAQYYQYASTGWFPKTSGCWKFFGTPVTAGQTAPGSQWWWYSHCF</sequence>
<evidence type="ECO:0000256" key="1">
    <source>
        <dbReference type="SAM" id="SignalP"/>
    </source>
</evidence>
<evidence type="ECO:0000313" key="2">
    <source>
        <dbReference type="EMBL" id="MCP2311830.1"/>
    </source>
</evidence>